<evidence type="ECO:0000256" key="2">
    <source>
        <dbReference type="ARBA" id="ARBA00022801"/>
    </source>
</evidence>
<proteinExistence type="predicted"/>
<evidence type="ECO:0000313" key="5">
    <source>
        <dbReference type="EMBL" id="ROT92191.1"/>
    </source>
</evidence>
<feature type="region of interest" description="Disordered" evidence="3">
    <location>
        <begin position="1"/>
        <end position="37"/>
    </location>
</feature>
<name>A0A423UP63_9ACTN</name>
<feature type="compositionally biased region" description="Low complexity" evidence="3">
    <location>
        <begin position="17"/>
        <end position="37"/>
    </location>
</feature>
<dbReference type="Gene3D" id="3.90.79.10">
    <property type="entry name" value="Nucleoside Triphosphate Pyrophosphohydrolase"/>
    <property type="match status" value="1"/>
</dbReference>
<dbReference type="PANTHER" id="PTHR11839:SF18">
    <property type="entry name" value="NUDIX HYDROLASE DOMAIN-CONTAINING PROTEIN"/>
    <property type="match status" value="1"/>
</dbReference>
<dbReference type="InterPro" id="IPR015797">
    <property type="entry name" value="NUDIX_hydrolase-like_dom_sf"/>
</dbReference>
<evidence type="ECO:0000313" key="6">
    <source>
        <dbReference type="Proteomes" id="UP000285258"/>
    </source>
</evidence>
<dbReference type="InterPro" id="IPR000086">
    <property type="entry name" value="NUDIX_hydrolase_dom"/>
</dbReference>
<reference evidence="6" key="1">
    <citation type="submission" date="2018-05" db="EMBL/GenBank/DDBJ databases">
        <title>Genome Sequencing of selected type strains of the family Eggerthellaceae.</title>
        <authorList>
            <person name="Danylec N."/>
            <person name="Stoll D.A."/>
            <person name="Doetsch A."/>
            <person name="Huch M."/>
        </authorList>
    </citation>
    <scope>NUCLEOTIDE SEQUENCE [LARGE SCALE GENOMIC DNA]</scope>
    <source>
        <strain evidence="6">DSM 27213</strain>
    </source>
</reference>
<dbReference type="CDD" id="cd03424">
    <property type="entry name" value="NUDIX_ADPRase_Nudt5_UGPPase_Nudt14"/>
    <property type="match status" value="1"/>
</dbReference>
<dbReference type="Proteomes" id="UP000285258">
    <property type="component" value="Unassembled WGS sequence"/>
</dbReference>
<evidence type="ECO:0000259" key="4">
    <source>
        <dbReference type="PROSITE" id="PS51462"/>
    </source>
</evidence>
<dbReference type="RefSeq" id="WP_096227386.1">
    <property type="nucleotide sequence ID" value="NZ_CP168029.1"/>
</dbReference>
<feature type="domain" description="Nudix hydrolase" evidence="4">
    <location>
        <begin position="91"/>
        <end position="226"/>
    </location>
</feature>
<gene>
    <name evidence="5" type="ORF">DMP12_01500</name>
</gene>
<dbReference type="EMBL" id="QIBW01000001">
    <property type="protein sequence ID" value="ROT92191.1"/>
    <property type="molecule type" value="Genomic_DNA"/>
</dbReference>
<dbReference type="InterPro" id="IPR020084">
    <property type="entry name" value="NUDIX_hydrolase_CS"/>
</dbReference>
<comment type="caution">
    <text evidence="5">The sequence shown here is derived from an EMBL/GenBank/DDBJ whole genome shotgun (WGS) entry which is preliminary data.</text>
</comment>
<dbReference type="Pfam" id="PF00293">
    <property type="entry name" value="NUDIX"/>
    <property type="match status" value="1"/>
</dbReference>
<dbReference type="GO" id="GO:0006753">
    <property type="term" value="P:nucleoside phosphate metabolic process"/>
    <property type="evidence" value="ECO:0007669"/>
    <property type="project" value="TreeGrafter"/>
</dbReference>
<evidence type="ECO:0000256" key="3">
    <source>
        <dbReference type="SAM" id="MobiDB-lite"/>
    </source>
</evidence>
<dbReference type="PANTHER" id="PTHR11839">
    <property type="entry name" value="UDP/ADP-SUGAR PYROPHOSPHATASE"/>
    <property type="match status" value="1"/>
</dbReference>
<dbReference type="PROSITE" id="PS00893">
    <property type="entry name" value="NUDIX_BOX"/>
    <property type="match status" value="1"/>
</dbReference>
<protein>
    <submittedName>
        <fullName evidence="5">NUDIX hydrolase</fullName>
    </submittedName>
</protein>
<dbReference type="PROSITE" id="PS51462">
    <property type="entry name" value="NUDIX"/>
    <property type="match status" value="1"/>
</dbReference>
<keyword evidence="2 5" id="KW-0378">Hydrolase</keyword>
<dbReference type="AlphaFoldDB" id="A0A423UP63"/>
<dbReference type="SUPFAM" id="SSF55811">
    <property type="entry name" value="Nudix"/>
    <property type="match status" value="1"/>
</dbReference>
<sequence length="235" mass="25092">MPETTRNAPAAPTIDGTTSAAASATNAPTASAASPTPTFAGLRQVSDGWIKKYVLTYTMPDGSTYEYESASRKGPEAYRAELEAHARGESAASDAVCIVPQTPDGRLLLIREFRYPLNSWCIAFPAGLVDPGEDLAAAVDRELREETGYALRADLGAAALDPLPQAGFSSTGLTDETVQVVFAQVERVADAQPEPAELIEPFLLPIADIPRFLAENDTPIGTRAQLVLEAFARRR</sequence>
<comment type="cofactor">
    <cofactor evidence="1">
        <name>Mg(2+)</name>
        <dbReference type="ChEBI" id="CHEBI:18420"/>
    </cofactor>
</comment>
<accession>A0A423UP63</accession>
<dbReference type="GO" id="GO:0019693">
    <property type="term" value="P:ribose phosphate metabolic process"/>
    <property type="evidence" value="ECO:0007669"/>
    <property type="project" value="TreeGrafter"/>
</dbReference>
<dbReference type="GO" id="GO:0016787">
    <property type="term" value="F:hydrolase activity"/>
    <property type="evidence" value="ECO:0007669"/>
    <property type="project" value="UniProtKB-KW"/>
</dbReference>
<organism evidence="5 6">
    <name type="scientific">Gordonibacter urolithinfaciens</name>
    <dbReference type="NCBI Taxonomy" id="1335613"/>
    <lineage>
        <taxon>Bacteria</taxon>
        <taxon>Bacillati</taxon>
        <taxon>Actinomycetota</taxon>
        <taxon>Coriobacteriia</taxon>
        <taxon>Eggerthellales</taxon>
        <taxon>Eggerthellaceae</taxon>
        <taxon>Gordonibacter</taxon>
    </lineage>
</organism>
<evidence type="ECO:0000256" key="1">
    <source>
        <dbReference type="ARBA" id="ARBA00001946"/>
    </source>
</evidence>